<keyword evidence="11" id="KW-1185">Reference proteome</keyword>
<proteinExistence type="inferred from homology"/>
<dbReference type="InterPro" id="IPR042242">
    <property type="entry name" value="RecO_C"/>
</dbReference>
<dbReference type="NCBIfam" id="TIGR00613">
    <property type="entry name" value="reco"/>
    <property type="match status" value="1"/>
</dbReference>
<dbReference type="GO" id="GO:0006310">
    <property type="term" value="P:DNA recombination"/>
    <property type="evidence" value="ECO:0007669"/>
    <property type="project" value="UniProtKB-UniRule"/>
</dbReference>
<evidence type="ECO:0000259" key="9">
    <source>
        <dbReference type="Pfam" id="PF11967"/>
    </source>
</evidence>
<dbReference type="PANTHER" id="PTHR33991:SF1">
    <property type="entry name" value="DNA REPAIR PROTEIN RECO"/>
    <property type="match status" value="1"/>
</dbReference>
<dbReference type="Pfam" id="PF11967">
    <property type="entry name" value="RecO_N"/>
    <property type="match status" value="1"/>
</dbReference>
<evidence type="ECO:0000256" key="5">
    <source>
        <dbReference type="ARBA" id="ARBA00023172"/>
    </source>
</evidence>
<dbReference type="GO" id="GO:0006302">
    <property type="term" value="P:double-strand break repair"/>
    <property type="evidence" value="ECO:0007669"/>
    <property type="project" value="TreeGrafter"/>
</dbReference>
<keyword evidence="6 8" id="KW-0234">DNA repair</keyword>
<dbReference type="InterPro" id="IPR012340">
    <property type="entry name" value="NA-bd_OB-fold"/>
</dbReference>
<sequence length="236" mass="26657">MIETVVSLQPAFILHHRNFRESSLIAEILTRDFGRFTVIAKGVRTPKSKLGPFIRPFVPVLLSIAGKSELKTLTHIEPWQSAPKLHDLALYSGFYINELVTYFLHPFDPHPEVFLLYQNALSELSNTLELEPVLRVFELNLLTQVGYGLQFDVDNLQHPVSPGKKYCFNAESGPVESEQGDFAGSTFLALEARSFPDRTTLTEAKKIMRSAINFHLNGKPLKSREVISKILKHSHS</sequence>
<dbReference type="Pfam" id="PF02565">
    <property type="entry name" value="RecO_C"/>
    <property type="match status" value="1"/>
</dbReference>
<evidence type="ECO:0000256" key="3">
    <source>
        <dbReference type="ARBA" id="ARBA00021310"/>
    </source>
</evidence>
<dbReference type="STRING" id="675511.GCA_000341735_02440"/>
<accession>A0A4P9UMA7</accession>
<evidence type="ECO:0000256" key="8">
    <source>
        <dbReference type="HAMAP-Rule" id="MF_00201"/>
    </source>
</evidence>
<comment type="function">
    <text evidence="1 8">Involved in DNA repair and RecF pathway recombination.</text>
</comment>
<dbReference type="EMBL" id="CP035467">
    <property type="protein sequence ID" value="QCW81301.1"/>
    <property type="molecule type" value="Genomic_DNA"/>
</dbReference>
<evidence type="ECO:0000256" key="6">
    <source>
        <dbReference type="ARBA" id="ARBA00023204"/>
    </source>
</evidence>
<dbReference type="RefSeq" id="WP_017840954.1">
    <property type="nucleotide sequence ID" value="NZ_CP035467.1"/>
</dbReference>
<evidence type="ECO:0000313" key="11">
    <source>
        <dbReference type="Proteomes" id="UP000305881"/>
    </source>
</evidence>
<evidence type="ECO:0000256" key="4">
    <source>
        <dbReference type="ARBA" id="ARBA00022763"/>
    </source>
</evidence>
<dbReference type="SUPFAM" id="SSF57863">
    <property type="entry name" value="ArfGap/RecO-like zinc finger"/>
    <property type="match status" value="1"/>
</dbReference>
<comment type="similarity">
    <text evidence="2 8">Belongs to the RecO family.</text>
</comment>
<dbReference type="OrthoDB" id="9804792at2"/>
<protein>
    <recommendedName>
        <fullName evidence="3 8">DNA repair protein RecO</fullName>
    </recommendedName>
    <alternativeName>
        <fullName evidence="7 8">Recombination protein O</fullName>
    </alternativeName>
</protein>
<dbReference type="InterPro" id="IPR037278">
    <property type="entry name" value="ARFGAP/RecO"/>
</dbReference>
<reference evidence="11" key="1">
    <citation type="journal article" date="2019" name="J. Bacteriol.">
        <title>A Mutagenic Screen Identifies a TonB-Dependent Receptor Required for the Lanthanide Metal Switch in the Type I Methanotroph 'Methylotuvimicrobium buryatense' 5GB1C.</title>
        <authorList>
            <person name="Groom J.D."/>
            <person name="Ford S.M."/>
            <person name="Pesesky M.W."/>
            <person name="Lidstrom M.E."/>
        </authorList>
    </citation>
    <scope>NUCLEOTIDE SEQUENCE [LARGE SCALE GENOMIC DNA]</scope>
    <source>
        <strain evidence="11">5GB1C</strain>
    </source>
</reference>
<dbReference type="HAMAP" id="MF_00201">
    <property type="entry name" value="RecO"/>
    <property type="match status" value="1"/>
</dbReference>
<keyword evidence="5 8" id="KW-0233">DNA recombination</keyword>
<evidence type="ECO:0000256" key="7">
    <source>
        <dbReference type="ARBA" id="ARBA00033409"/>
    </source>
</evidence>
<dbReference type="Gene3D" id="2.40.50.140">
    <property type="entry name" value="Nucleic acid-binding proteins"/>
    <property type="match status" value="1"/>
</dbReference>
<dbReference type="KEGG" id="mbur:EQU24_02825"/>
<gene>
    <name evidence="8 10" type="primary">recO</name>
    <name evidence="10" type="ORF">EQU24_02825</name>
</gene>
<feature type="domain" description="DNA replication/recombination mediator RecO N-terminal" evidence="9">
    <location>
        <begin position="9"/>
        <end position="81"/>
    </location>
</feature>
<evidence type="ECO:0000256" key="2">
    <source>
        <dbReference type="ARBA" id="ARBA00007452"/>
    </source>
</evidence>
<evidence type="ECO:0000256" key="1">
    <source>
        <dbReference type="ARBA" id="ARBA00003065"/>
    </source>
</evidence>
<dbReference type="Proteomes" id="UP000305881">
    <property type="component" value="Chromosome"/>
</dbReference>
<dbReference type="InterPro" id="IPR003717">
    <property type="entry name" value="RecO"/>
</dbReference>
<dbReference type="AlphaFoldDB" id="A0A4P9UMA7"/>
<dbReference type="GO" id="GO:0043590">
    <property type="term" value="C:bacterial nucleoid"/>
    <property type="evidence" value="ECO:0007669"/>
    <property type="project" value="TreeGrafter"/>
</dbReference>
<organism evidence="10 11">
    <name type="scientific">Methylotuvimicrobium buryatense</name>
    <name type="common">Methylomicrobium buryatense</name>
    <dbReference type="NCBI Taxonomy" id="95641"/>
    <lineage>
        <taxon>Bacteria</taxon>
        <taxon>Pseudomonadati</taxon>
        <taxon>Pseudomonadota</taxon>
        <taxon>Gammaproteobacteria</taxon>
        <taxon>Methylococcales</taxon>
        <taxon>Methylococcaceae</taxon>
        <taxon>Methylotuvimicrobium</taxon>
    </lineage>
</organism>
<name>A0A4P9UMA7_METBY</name>
<dbReference type="SUPFAM" id="SSF50249">
    <property type="entry name" value="Nucleic acid-binding proteins"/>
    <property type="match status" value="1"/>
</dbReference>
<dbReference type="Gene3D" id="1.20.1440.120">
    <property type="entry name" value="Recombination protein O, C-terminal domain"/>
    <property type="match status" value="1"/>
</dbReference>
<evidence type="ECO:0000313" key="10">
    <source>
        <dbReference type="EMBL" id="QCW81301.1"/>
    </source>
</evidence>
<dbReference type="InterPro" id="IPR022572">
    <property type="entry name" value="DNA_rep/recomb_RecO_N"/>
</dbReference>
<keyword evidence="4 8" id="KW-0227">DNA damage</keyword>
<dbReference type="PANTHER" id="PTHR33991">
    <property type="entry name" value="DNA REPAIR PROTEIN RECO"/>
    <property type="match status" value="1"/>
</dbReference>